<dbReference type="OrthoDB" id="9781034at2"/>
<dbReference type="InterPro" id="IPR051126">
    <property type="entry name" value="Thiosulfate_sulfurtransferase"/>
</dbReference>
<evidence type="ECO:0000313" key="6">
    <source>
        <dbReference type="Proteomes" id="UP000058305"/>
    </source>
</evidence>
<dbReference type="SUPFAM" id="SSF52821">
    <property type="entry name" value="Rhodanese/Cell cycle control phosphatase"/>
    <property type="match status" value="2"/>
</dbReference>
<dbReference type="EMBL" id="CP014145">
    <property type="protein sequence ID" value="AMB58784.1"/>
    <property type="molecule type" value="Genomic_DNA"/>
</dbReference>
<feature type="domain" description="Rhodanese" evidence="4">
    <location>
        <begin position="176"/>
        <end position="298"/>
    </location>
</feature>
<dbReference type="Pfam" id="PF00581">
    <property type="entry name" value="Rhodanese"/>
    <property type="match status" value="1"/>
</dbReference>
<dbReference type="PANTHER" id="PTHR43855:SF1">
    <property type="entry name" value="THIOSULFATE SULFURTRANSFERASE"/>
    <property type="match status" value="1"/>
</dbReference>
<evidence type="ECO:0000256" key="2">
    <source>
        <dbReference type="ARBA" id="ARBA00047549"/>
    </source>
</evidence>
<dbReference type="GO" id="GO:0004792">
    <property type="term" value="F:thiosulfate-cyanide sulfurtransferase activity"/>
    <property type="evidence" value="ECO:0007669"/>
    <property type="project" value="UniProtKB-EC"/>
</dbReference>
<evidence type="ECO:0000256" key="3">
    <source>
        <dbReference type="RuleBase" id="RU000507"/>
    </source>
</evidence>
<dbReference type="SMART" id="SM00450">
    <property type="entry name" value="RHOD"/>
    <property type="match status" value="2"/>
</dbReference>
<dbReference type="PROSITE" id="PS50206">
    <property type="entry name" value="RHODANESE_3"/>
    <property type="match status" value="2"/>
</dbReference>
<organism evidence="5 6">
    <name type="scientific">Microterricola viridarii</name>
    <dbReference type="NCBI Taxonomy" id="412690"/>
    <lineage>
        <taxon>Bacteria</taxon>
        <taxon>Bacillati</taxon>
        <taxon>Actinomycetota</taxon>
        <taxon>Actinomycetes</taxon>
        <taxon>Micrococcales</taxon>
        <taxon>Microbacteriaceae</taxon>
        <taxon>Microterricola</taxon>
    </lineage>
</organism>
<dbReference type="PANTHER" id="PTHR43855">
    <property type="entry name" value="THIOSULFATE SULFURTRANSFERASE"/>
    <property type="match status" value="1"/>
</dbReference>
<dbReference type="Gene3D" id="3.40.250.10">
    <property type="entry name" value="Rhodanese-like domain"/>
    <property type="match status" value="2"/>
</dbReference>
<evidence type="ECO:0000313" key="5">
    <source>
        <dbReference type="EMBL" id="AMB58784.1"/>
    </source>
</evidence>
<dbReference type="KEGG" id="mvd:AWU67_07815"/>
<sequence length="335" mass="36738">MNATLSDTRRGGIETEAGRDARRRAEVLARPDWLERHLADPLVRVVEVDVNGRAFAEGHIAGAVLWDVYIDLKDGEYRLRDAAAVEALLARSGIAAESTVVFYGYAPAIGFWLLKLYGHRDARILDCSRGTWVAEGRPWGAEAVPEDEEPAPAGYPVPAPDARLRVDADEVAQMIDDPDATILDMRTRLEFDGERFWPSGGFEPGGRAGHIPSAVNLPLAGHLDEEGRFRPSGELRALFESALPRGGGPSRVAVTYCTIGARACMAWFILTSLLGEEGVRVYDGGWAEWGLIPGVQVEGRRWFSRRMPRVDAVRAPRRSWGVPAIADTPQSAPQF</sequence>
<keyword evidence="6" id="KW-1185">Reference proteome</keyword>
<dbReference type="PROSITE" id="PS00683">
    <property type="entry name" value="RHODANESE_2"/>
    <property type="match status" value="1"/>
</dbReference>
<proteinExistence type="predicted"/>
<accession>A0A0X8E321</accession>
<keyword evidence="1" id="KW-0677">Repeat</keyword>
<dbReference type="CDD" id="cd01448">
    <property type="entry name" value="TST_Repeat_1"/>
    <property type="match status" value="1"/>
</dbReference>
<name>A0A0X8E321_9MICO</name>
<gene>
    <name evidence="5" type="ORF">AWU67_07815</name>
</gene>
<protein>
    <recommendedName>
        <fullName evidence="3">Sulfurtransferase</fullName>
    </recommendedName>
</protein>
<dbReference type="InterPro" id="IPR036873">
    <property type="entry name" value="Rhodanese-like_dom_sf"/>
</dbReference>
<dbReference type="InterPro" id="IPR001763">
    <property type="entry name" value="Rhodanese-like_dom"/>
</dbReference>
<reference evidence="5 6" key="1">
    <citation type="journal article" date="2016" name="J. Biotechnol.">
        <title>First complete genome sequence of a species in the genus Microterricola, an extremophilic cold active enzyme producing bacterial strain ERGS5:02 isolated from Sikkim Himalaya.</title>
        <authorList>
            <person name="Himanshu"/>
            <person name="Swarnkar M.K."/>
            <person name="Singh D."/>
            <person name="Kumar R."/>
        </authorList>
    </citation>
    <scope>NUCLEOTIDE SEQUENCE [LARGE SCALE GENOMIC DNA]</scope>
    <source>
        <strain evidence="5 6">ERGS5:02</strain>
    </source>
</reference>
<keyword evidence="3" id="KW-0808">Transferase</keyword>
<dbReference type="InterPro" id="IPR001307">
    <property type="entry name" value="Thiosulphate_STrfase_CS"/>
</dbReference>
<reference evidence="6" key="2">
    <citation type="submission" date="2016-01" db="EMBL/GenBank/DDBJ databases">
        <title>First complete genome sequence of a species in the genus Microterricola, an extremophilic cold active enzyme producing strain ERGS5:02 isolated from Sikkim Himalaya.</title>
        <authorList>
            <person name="Kumar R."/>
            <person name="Singh D."/>
            <person name="Swarnkar M.K."/>
        </authorList>
    </citation>
    <scope>NUCLEOTIDE SEQUENCE [LARGE SCALE GENOMIC DNA]</scope>
    <source>
        <strain evidence="6">ERGS5:02</strain>
    </source>
</reference>
<evidence type="ECO:0000259" key="4">
    <source>
        <dbReference type="PROSITE" id="PS50206"/>
    </source>
</evidence>
<dbReference type="CDD" id="cd01449">
    <property type="entry name" value="TST_Repeat_2"/>
    <property type="match status" value="1"/>
</dbReference>
<feature type="domain" description="Rhodanese" evidence="4">
    <location>
        <begin position="54"/>
        <end position="141"/>
    </location>
</feature>
<dbReference type="AlphaFoldDB" id="A0A0X8E321"/>
<evidence type="ECO:0000256" key="1">
    <source>
        <dbReference type="ARBA" id="ARBA00022737"/>
    </source>
</evidence>
<comment type="catalytic activity">
    <reaction evidence="2">
        <text>thiosulfate + hydrogen cyanide = thiocyanate + sulfite + 2 H(+)</text>
        <dbReference type="Rhea" id="RHEA:16881"/>
        <dbReference type="ChEBI" id="CHEBI:15378"/>
        <dbReference type="ChEBI" id="CHEBI:17359"/>
        <dbReference type="ChEBI" id="CHEBI:18022"/>
        <dbReference type="ChEBI" id="CHEBI:18407"/>
        <dbReference type="ChEBI" id="CHEBI:33542"/>
        <dbReference type="EC" id="2.8.1.1"/>
    </reaction>
</comment>
<dbReference type="Proteomes" id="UP000058305">
    <property type="component" value="Chromosome"/>
</dbReference>
<dbReference type="RefSeq" id="WP_067227594.1">
    <property type="nucleotide sequence ID" value="NZ_CP014145.1"/>
</dbReference>